<protein>
    <submittedName>
        <fullName evidence="1">Tail fiber protein</fullName>
    </submittedName>
</protein>
<dbReference type="RefSeq" id="YP_009903834.1">
    <property type="nucleotide sequence ID" value="NC_049849.1"/>
</dbReference>
<accession>A0A514CT36</accession>
<dbReference type="Proteomes" id="UP000320799">
    <property type="component" value="Segment"/>
</dbReference>
<proteinExistence type="predicted"/>
<evidence type="ECO:0000313" key="1">
    <source>
        <dbReference type="EMBL" id="QDH83635.1"/>
    </source>
</evidence>
<sequence>MANLFKVYRSSTPGAKPTQGNMPAGRLALNTADERLYFANASGQVVEPRTSYSSLLPTTAHDLNTYLEPGNFYQGTTAIPLTDYNYPIAQQGFLEIYAFGSATVQEYTTRTNPVRRYVRVKTGADTTTWTQWGELTNQELARLLPSSAHNLDDYVSSDAFVQATQGGADAGTNYPVALPGFLEVIANSNTTVLQRYTTFTTNAVTRRCFIRTKGTGSFTTWVELLTNYNGTTYNPFLNTGADLNNVLERGVYQIPTTAIAQSGTNFPAPFSGYMEVYSTAAYGSGIAVTSGVTQVYYAANLNMVFYRSLVTNVWTPWATTSVANQLTTQNLNDVTAPGTYYVNSDATATGALNYPVQVAGVLEVVQAPLGNLQVMQRYTTRSGSGLTPRIFVRNRFTTSLTWYDWVEIGGSSGGGGFGVAQTKQNVTASRSVATNYQNTTSLPIVVYIYAATQATNGYVLITMDSDPAAVAYYPTAGNSIPATLVVPVGSIYRVDVSGAAVVKWQELR</sequence>
<dbReference type="KEGG" id="vg:56136110"/>
<reference evidence="1 2" key="1">
    <citation type="submission" date="2019-06" db="EMBL/GenBank/DDBJ databases">
        <authorList>
            <person name="Kincaid V.D."/>
            <person name="Fuller A."/>
            <person name="Hodges K."/>
            <person name="Bansal M."/>
            <person name="Essig J."/>
            <person name="Johnson A."/>
        </authorList>
    </citation>
    <scope>NUCLEOTIDE SEQUENCE [LARGE SCALE GENOMIC DNA]</scope>
</reference>
<organism evidence="1 2">
    <name type="scientific">Achromobacter phage Motura</name>
    <dbReference type="NCBI Taxonomy" id="2591403"/>
    <lineage>
        <taxon>Viruses</taxon>
        <taxon>Duplodnaviria</taxon>
        <taxon>Heunggongvirae</taxon>
        <taxon>Uroviricota</taxon>
        <taxon>Caudoviricetes</taxon>
        <taxon>Moturavirus</taxon>
        <taxon>Moturavirus motura</taxon>
    </lineage>
</organism>
<name>A0A514CT36_9CAUD</name>
<dbReference type="EMBL" id="MN094788">
    <property type="protein sequence ID" value="QDH83635.1"/>
    <property type="molecule type" value="Genomic_DNA"/>
</dbReference>
<dbReference type="GeneID" id="56136110"/>
<evidence type="ECO:0000313" key="2">
    <source>
        <dbReference type="Proteomes" id="UP000320799"/>
    </source>
</evidence>
<keyword evidence="2" id="KW-1185">Reference proteome</keyword>
<dbReference type="CDD" id="cd19958">
    <property type="entry name" value="pyocin_knob"/>
    <property type="match status" value="4"/>
</dbReference>